<dbReference type="AlphaFoldDB" id="A0A8H3AZX6"/>
<comment type="caution">
    <text evidence="3">The sequence shown here is derived from an EMBL/GenBank/DDBJ whole genome shotgun (WGS) entry which is preliminary data.</text>
</comment>
<dbReference type="EMBL" id="CAJMWY010000709">
    <property type="protein sequence ID" value="CAE6444605.1"/>
    <property type="molecule type" value="Genomic_DNA"/>
</dbReference>
<dbReference type="GO" id="GO:0004674">
    <property type="term" value="F:protein serine/threonine kinase activity"/>
    <property type="evidence" value="ECO:0007669"/>
    <property type="project" value="TreeGrafter"/>
</dbReference>
<sequence>MKTAMLHPLILSSRATPRVPLIFTERWGEGPTFEWYFSTHGSSAIMKSLQIRVNAGTPPHRFVLTCLEDGTVYRFDRSLESLEPAVLLLEAVGGVSSRRAKDELQAVSKGQLLEIEASTQCEVDITLPPNIDLSLVISACFSISRDSEGRHYDLLRYNSYFFSWAIVLIVGRYAFPLRALLPEDLSKWLRPRLNGLADSFAVNTVKVLESIFIDFTKAIWHKAGAKLRTGMSFADRLAWHSQTSAVCLTFRRLLNIPQYPGLRDRLYIEMLVHFRQHEEDLLNTLCTERAEINRRLNQQLWVDSPDLGGFNPQLQQRLIKIIWSLILDTIVAVEVEDELLQKSRQGSRTKNIIFGDIQWTQIWNNALKMGLKEARDAAKESLQSSTTGIHHGEIFGVAFEAASQPALSGAKMAMDRTIWTVWDEAWRIAGEAKVVQLVENGVEIIVALGQDRVVATIEYEDTLEPQVTVNDPNRHDTLRSFGDLQSHILRCMHSSYRAIPDYTRVMSDALQRVWENSQTIHEPLRSANSPGNSNSPEQSKDEKDAIGPIDMLRCLLEHGCDDLSSSIDPDKYSSCRVAEGGFGDIWKGQLHDGTLVAVKVLRWGLMSCKDDERKGFKRMMREIYAWSKLDHENVHKLLGVTLFQGRLGMISKWMAHGNLRDYLSRNPSVDRHKLCVQIAQGLEYIHDSNMVHGDLKASNILISSDNTVKLTDFDYSLISECSLLFSDTTRMGGGTLRWMAPELVLQECSQRSKQTDIYALGMTFLGTHHISHSVKTIFKSWP</sequence>
<dbReference type="InterPro" id="IPR008271">
    <property type="entry name" value="Ser/Thr_kinase_AS"/>
</dbReference>
<name>A0A8H3AZX6_9AGAM</name>
<feature type="compositionally biased region" description="Polar residues" evidence="1">
    <location>
        <begin position="520"/>
        <end position="537"/>
    </location>
</feature>
<dbReference type="SMART" id="SM00220">
    <property type="entry name" value="S_TKc"/>
    <property type="match status" value="1"/>
</dbReference>
<proteinExistence type="predicted"/>
<feature type="region of interest" description="Disordered" evidence="1">
    <location>
        <begin position="520"/>
        <end position="543"/>
    </location>
</feature>
<dbReference type="InterPro" id="IPR051681">
    <property type="entry name" value="Ser/Thr_Kinases-Pseudokinases"/>
</dbReference>
<dbReference type="SUPFAM" id="SSF56112">
    <property type="entry name" value="Protein kinase-like (PK-like)"/>
    <property type="match status" value="1"/>
</dbReference>
<protein>
    <recommendedName>
        <fullName evidence="2">Protein kinase domain-containing protein</fullName>
    </recommendedName>
</protein>
<dbReference type="InterPro" id="IPR000719">
    <property type="entry name" value="Prot_kinase_dom"/>
</dbReference>
<accession>A0A8H3AZX6</accession>
<evidence type="ECO:0000313" key="3">
    <source>
        <dbReference type="EMBL" id="CAE6444605.1"/>
    </source>
</evidence>
<gene>
    <name evidence="3" type="ORF">RDB_LOCUS45609</name>
</gene>
<dbReference type="PROSITE" id="PS00108">
    <property type="entry name" value="PROTEIN_KINASE_ST"/>
    <property type="match status" value="1"/>
</dbReference>
<dbReference type="InterPro" id="IPR001245">
    <property type="entry name" value="Ser-Thr/Tyr_kinase_cat_dom"/>
</dbReference>
<dbReference type="InterPro" id="IPR011009">
    <property type="entry name" value="Kinase-like_dom_sf"/>
</dbReference>
<evidence type="ECO:0000256" key="1">
    <source>
        <dbReference type="SAM" id="MobiDB-lite"/>
    </source>
</evidence>
<dbReference type="Pfam" id="PF07714">
    <property type="entry name" value="PK_Tyr_Ser-Thr"/>
    <property type="match status" value="1"/>
</dbReference>
<feature type="domain" description="Protein kinase" evidence="2">
    <location>
        <begin position="571"/>
        <end position="782"/>
    </location>
</feature>
<dbReference type="Proteomes" id="UP000663861">
    <property type="component" value="Unassembled WGS sequence"/>
</dbReference>
<dbReference type="PANTHER" id="PTHR44329">
    <property type="entry name" value="SERINE/THREONINE-PROTEIN KINASE TNNI3K-RELATED"/>
    <property type="match status" value="1"/>
</dbReference>
<evidence type="ECO:0000313" key="4">
    <source>
        <dbReference type="Proteomes" id="UP000663861"/>
    </source>
</evidence>
<dbReference type="PANTHER" id="PTHR44329:SF214">
    <property type="entry name" value="PROTEIN KINASE DOMAIN-CONTAINING PROTEIN"/>
    <property type="match status" value="1"/>
</dbReference>
<dbReference type="Gene3D" id="1.10.510.10">
    <property type="entry name" value="Transferase(Phosphotransferase) domain 1"/>
    <property type="match status" value="1"/>
</dbReference>
<organism evidence="3 4">
    <name type="scientific">Rhizoctonia solani</name>
    <dbReference type="NCBI Taxonomy" id="456999"/>
    <lineage>
        <taxon>Eukaryota</taxon>
        <taxon>Fungi</taxon>
        <taxon>Dikarya</taxon>
        <taxon>Basidiomycota</taxon>
        <taxon>Agaricomycotina</taxon>
        <taxon>Agaricomycetes</taxon>
        <taxon>Cantharellales</taxon>
        <taxon>Ceratobasidiaceae</taxon>
        <taxon>Rhizoctonia</taxon>
    </lineage>
</organism>
<dbReference type="GO" id="GO:0005524">
    <property type="term" value="F:ATP binding"/>
    <property type="evidence" value="ECO:0007669"/>
    <property type="project" value="InterPro"/>
</dbReference>
<dbReference type="PROSITE" id="PS50011">
    <property type="entry name" value="PROTEIN_KINASE_DOM"/>
    <property type="match status" value="1"/>
</dbReference>
<evidence type="ECO:0000259" key="2">
    <source>
        <dbReference type="PROSITE" id="PS50011"/>
    </source>
</evidence>
<reference evidence="3" key="1">
    <citation type="submission" date="2021-01" db="EMBL/GenBank/DDBJ databases">
        <authorList>
            <person name="Kaushik A."/>
        </authorList>
    </citation>
    <scope>NUCLEOTIDE SEQUENCE</scope>
    <source>
        <strain evidence="3">AG4-RS23</strain>
    </source>
</reference>